<dbReference type="Gene3D" id="2.40.160.120">
    <property type="match status" value="1"/>
</dbReference>
<sequence length="862" mass="95031">MKEEAFLRRRFSLCPPSSTPQKVDPRKLSRNLLFGGENELYPLSPGKDMEPNGPLPPRDEGPPTPGSATKGPPAEYRLYNGSDKECVSPTAKVTKKEALKAQKENYRQEKKRATKQLFSALTDPSVVIMADSLKIRGTLKSWTKLWCVLKPGVLLIYKTPKVGQWVGTVLLHCCELIERPSKKDGFCFKLFHPLDQSVWAVKGPKGESVGSITQPLPSSYLIFRAASESDGRCWLDALELALRCSSLLRLSTCKQGRDGEPGSSPDASPASLCGLPPSAAIHDQDLCPLNGSSLENDAFSDKSEQENAEESDNETQEHSGKTIGSGRAQSETLEGPVPRGTTYVEQVHEEFGEVRAHPLENRVSPCTSPASLNWGRGTLPGLSQKHPVCPSPLVRWRTWVSVGRAALEGDAYRRIKLVLQWYLSGFYKKPKGIKKPYNPILGETFRCCWFHPQTNSHTFYIAEQASPPHPETQAQRCDSRKCFLGWGVGGGGWWGASRSPGALQIATWPTTPCLLPRAAGVIIIMYCACVSGILYGAMTMELGGRVTIECEKTNFQAELEFKLKPFFGGSTSINQISGKITSGEEVLAHLTGHWDREVFIKEEGRGSAELFWNPSREVRGQRLRRRTVLLAEQTELESERDLLARWLQFASKQGAQYLTTLVSQPLPFPACCSPSNQVAPPPSTGTDLDVPRGPPQPLQPTTPRPLLCSGQLAAVSQSHKSCWRGPRNIRGPGPDRQLRKASDQPSGHSQVTESSSTPESCPELSDEEEEEEEEEEDGDFIPGSESPCPRCGKEARRLQALHEAIVSIREAQQELHRHLSGMLSSAGRARQVPAPGLLQSPRSWFLLCVFLACQLLINYILK</sequence>
<name>M3Y0Q9_MUSPF</name>
<feature type="region of interest" description="Disordered" evidence="4">
    <location>
        <begin position="673"/>
        <end position="706"/>
    </location>
</feature>
<dbReference type="InterPro" id="IPR037239">
    <property type="entry name" value="OSBP_sf"/>
</dbReference>
<feature type="compositionally biased region" description="Pro residues" evidence="4">
    <location>
        <begin position="692"/>
        <end position="703"/>
    </location>
</feature>
<feature type="compositionally biased region" description="Acidic residues" evidence="4">
    <location>
        <begin position="764"/>
        <end position="779"/>
    </location>
</feature>
<dbReference type="Gene3D" id="2.30.29.30">
    <property type="entry name" value="Pleckstrin-homology domain (PH domain)/Phosphotyrosine-binding domain (PTB)"/>
    <property type="match status" value="1"/>
</dbReference>
<dbReference type="GO" id="GO:0016020">
    <property type="term" value="C:membrane"/>
    <property type="evidence" value="ECO:0007669"/>
    <property type="project" value="TreeGrafter"/>
</dbReference>
<dbReference type="GO" id="GO:0140343">
    <property type="term" value="F:phosphatidylserine transfer activity"/>
    <property type="evidence" value="ECO:0007669"/>
    <property type="project" value="Ensembl"/>
</dbReference>
<dbReference type="InterPro" id="IPR011993">
    <property type="entry name" value="PH-like_dom_sf"/>
</dbReference>
<dbReference type="GO" id="GO:0015485">
    <property type="term" value="F:cholesterol binding"/>
    <property type="evidence" value="ECO:0007669"/>
    <property type="project" value="Ensembl"/>
</dbReference>
<dbReference type="AlphaFoldDB" id="M3Y0Q9"/>
<evidence type="ECO:0000256" key="4">
    <source>
        <dbReference type="SAM" id="MobiDB-lite"/>
    </source>
</evidence>
<dbReference type="GO" id="GO:0001786">
    <property type="term" value="F:phosphatidylserine binding"/>
    <property type="evidence" value="ECO:0007669"/>
    <property type="project" value="Ensembl"/>
</dbReference>
<dbReference type="eggNOG" id="KOG2210">
    <property type="taxonomic scope" value="Eukaryota"/>
</dbReference>
<evidence type="ECO:0000259" key="6">
    <source>
        <dbReference type="PROSITE" id="PS50003"/>
    </source>
</evidence>
<feature type="region of interest" description="Disordered" evidence="4">
    <location>
        <begin position="254"/>
        <end position="275"/>
    </location>
</feature>
<feature type="transmembrane region" description="Helical" evidence="5">
    <location>
        <begin position="844"/>
        <end position="861"/>
    </location>
</feature>
<dbReference type="PROSITE" id="PS50003">
    <property type="entry name" value="PH_DOMAIN"/>
    <property type="match status" value="1"/>
</dbReference>
<dbReference type="Pfam" id="PF00169">
    <property type="entry name" value="PH"/>
    <property type="match status" value="1"/>
</dbReference>
<keyword evidence="5" id="KW-1133">Transmembrane helix</keyword>
<dbReference type="HOGENOM" id="CLU_012334_2_1_1"/>
<dbReference type="FunFam" id="2.30.29.30:FF:000030">
    <property type="entry name" value="Oxysterol-binding protein"/>
    <property type="match status" value="1"/>
</dbReference>
<dbReference type="GeneTree" id="ENSGT00940000159535"/>
<dbReference type="OMA" id="AKSRFYX"/>
<evidence type="ECO:0000313" key="7">
    <source>
        <dbReference type="Ensembl" id="ENSMPUP00000004910.1"/>
    </source>
</evidence>
<dbReference type="EMBL" id="AEYP01049447">
    <property type="status" value="NOT_ANNOTATED_CDS"/>
    <property type="molecule type" value="Genomic_DNA"/>
</dbReference>
<dbReference type="GO" id="GO:0032541">
    <property type="term" value="C:cortical endoplasmic reticulum"/>
    <property type="evidence" value="ECO:0007669"/>
    <property type="project" value="TreeGrafter"/>
</dbReference>
<dbReference type="SUPFAM" id="SSF50729">
    <property type="entry name" value="PH domain-like"/>
    <property type="match status" value="1"/>
</dbReference>
<dbReference type="SUPFAM" id="SSF144000">
    <property type="entry name" value="Oxysterol-binding protein-like"/>
    <property type="match status" value="1"/>
</dbReference>
<evidence type="ECO:0000256" key="1">
    <source>
        <dbReference type="ARBA" id="ARBA00022448"/>
    </source>
</evidence>
<dbReference type="SMART" id="SM00233">
    <property type="entry name" value="PH"/>
    <property type="match status" value="1"/>
</dbReference>
<dbReference type="InterPro" id="IPR000648">
    <property type="entry name" value="Oxysterol-bd"/>
</dbReference>
<dbReference type="CDD" id="cd13286">
    <property type="entry name" value="PH_OPR5_ORP8"/>
    <property type="match status" value="1"/>
</dbReference>
<evidence type="ECO:0000256" key="3">
    <source>
        <dbReference type="ARBA" id="ARBA00023121"/>
    </source>
</evidence>
<dbReference type="GO" id="GO:0070273">
    <property type="term" value="F:phosphatidylinositol-4-phosphate binding"/>
    <property type="evidence" value="ECO:0007669"/>
    <property type="project" value="Ensembl"/>
</dbReference>
<feature type="domain" description="PH" evidence="6">
    <location>
        <begin position="126"/>
        <end position="243"/>
    </location>
</feature>
<dbReference type="PANTHER" id="PTHR10972">
    <property type="entry name" value="OXYSTEROL-BINDING PROTEIN-RELATED"/>
    <property type="match status" value="1"/>
</dbReference>
<dbReference type="Ensembl" id="ENSMPUT00000004994.1">
    <property type="protein sequence ID" value="ENSMPUP00000004910.1"/>
    <property type="gene ID" value="ENSMPUG00000004949.1"/>
</dbReference>
<proteinExistence type="predicted"/>
<dbReference type="Pfam" id="PF01237">
    <property type="entry name" value="Oxysterol_BP"/>
    <property type="match status" value="1"/>
</dbReference>
<dbReference type="GO" id="GO:0140268">
    <property type="term" value="C:endoplasmic reticulum-plasma membrane contact site"/>
    <property type="evidence" value="ECO:0007669"/>
    <property type="project" value="Ensembl"/>
</dbReference>
<reference evidence="7" key="1">
    <citation type="submission" date="2024-06" db="UniProtKB">
        <authorList>
            <consortium name="Ensembl"/>
        </authorList>
    </citation>
    <scope>IDENTIFICATION</scope>
</reference>
<feature type="region of interest" description="Disordered" evidence="4">
    <location>
        <begin position="292"/>
        <end position="339"/>
    </location>
</feature>
<dbReference type="GO" id="GO:0005829">
    <property type="term" value="C:cytosol"/>
    <property type="evidence" value="ECO:0007669"/>
    <property type="project" value="TreeGrafter"/>
</dbReference>
<keyword evidence="1" id="KW-0813">Transport</keyword>
<dbReference type="InterPro" id="IPR001849">
    <property type="entry name" value="PH_domain"/>
</dbReference>
<organism evidence="7">
    <name type="scientific">Mustela putorius furo</name>
    <name type="common">European domestic ferret</name>
    <name type="synonym">Mustela furo</name>
    <dbReference type="NCBI Taxonomy" id="9669"/>
    <lineage>
        <taxon>Eukaryota</taxon>
        <taxon>Metazoa</taxon>
        <taxon>Chordata</taxon>
        <taxon>Craniata</taxon>
        <taxon>Vertebrata</taxon>
        <taxon>Euteleostomi</taxon>
        <taxon>Mammalia</taxon>
        <taxon>Eutheria</taxon>
        <taxon>Laurasiatheria</taxon>
        <taxon>Carnivora</taxon>
        <taxon>Caniformia</taxon>
        <taxon>Musteloidea</taxon>
        <taxon>Mustelidae</taxon>
        <taxon>Mustelinae</taxon>
        <taxon>Mustela</taxon>
    </lineage>
</organism>
<dbReference type="EMBL" id="AEYP01049450">
    <property type="status" value="NOT_ANNOTATED_CDS"/>
    <property type="molecule type" value="Genomic_DNA"/>
</dbReference>
<evidence type="ECO:0000256" key="2">
    <source>
        <dbReference type="ARBA" id="ARBA00023055"/>
    </source>
</evidence>
<dbReference type="STRING" id="9669.ENSMPUP00000004910"/>
<feature type="compositionally biased region" description="Low complexity" evidence="4">
    <location>
        <begin position="752"/>
        <end position="763"/>
    </location>
</feature>
<dbReference type="PANTHER" id="PTHR10972:SF213">
    <property type="entry name" value="OXYSTEROL-BINDING PROTEIN-RELATED PROTEIN 5"/>
    <property type="match status" value="1"/>
</dbReference>
<keyword evidence="2" id="KW-0445">Lipid transport</keyword>
<evidence type="ECO:0000256" key="5">
    <source>
        <dbReference type="SAM" id="Phobius"/>
    </source>
</evidence>
<dbReference type="EMBL" id="AEYP01049448">
    <property type="status" value="NOT_ANNOTATED_CDS"/>
    <property type="molecule type" value="Genomic_DNA"/>
</dbReference>
<keyword evidence="5" id="KW-0472">Membrane</keyword>
<protein>
    <submittedName>
        <fullName evidence="7">Oxysterol binding protein like 5</fullName>
    </submittedName>
</protein>
<dbReference type="EMBL" id="AEYP01049449">
    <property type="status" value="NOT_ANNOTATED_CDS"/>
    <property type="molecule type" value="Genomic_DNA"/>
</dbReference>
<accession>M3Y0Q9</accession>
<dbReference type="InParanoid" id="M3Y0Q9"/>
<keyword evidence="5" id="KW-0812">Transmembrane</keyword>
<keyword evidence="3" id="KW-0446">Lipid-binding</keyword>
<gene>
    <name evidence="7" type="primary">OSBPL5</name>
</gene>
<feature type="region of interest" description="Disordered" evidence="4">
    <location>
        <begin position="719"/>
        <end position="789"/>
    </location>
</feature>
<feature type="region of interest" description="Disordered" evidence="4">
    <location>
        <begin position="1"/>
        <end position="81"/>
    </location>
</feature>